<evidence type="ECO:0000256" key="5">
    <source>
        <dbReference type="ARBA" id="ARBA00022729"/>
    </source>
</evidence>
<sequence>MDRDYKRDTQQCYVKVKELRQAYQKTKDANGHSGSEPHTCRFYDELHAILGSAPPLSMDTCKRGISHNRNEDFVDEEEEVEDSTRQASGESLLPGSQELFITLEPIPSQGRLPNHEAGRGQYSYWKSLLMCLGMERKSSRDISMKLYWSVDGILWVRVKWVVKGSEELVHFSKHVGGRVKELCQCRPGEGNCSCCKECMLCLGTLWDECCDCVGMCNPRNYSDTPPTSKSTVEELHEPIPSLFRALTEGDTQLNWNIVSFPVAEELSHHENLVSFLETVNQPQHQNVSVPSNTVHTPYSSDKENMCTVVYFDDCMSIHQCKISCESMGASKYRWFHNACCECIGPECIDYGSKTVKCMNCMF</sequence>
<evidence type="ECO:0000256" key="2">
    <source>
        <dbReference type="ARBA" id="ARBA00010047"/>
    </source>
</evidence>
<feature type="domain" description="Tsg N-terminal" evidence="9">
    <location>
        <begin position="179"/>
        <end position="222"/>
    </location>
</feature>
<dbReference type="InterPro" id="IPR006761">
    <property type="entry name" value="Tsg"/>
</dbReference>
<gene>
    <name evidence="10" type="ORF">UY3_09406</name>
</gene>
<keyword evidence="11" id="KW-1185">Reference proteome</keyword>
<evidence type="ECO:0000256" key="1">
    <source>
        <dbReference type="ARBA" id="ARBA00004613"/>
    </source>
</evidence>
<proteinExistence type="inferred from homology"/>
<feature type="region of interest" description="Disordered" evidence="7">
    <location>
        <begin position="68"/>
        <end position="89"/>
    </location>
</feature>
<keyword evidence="5" id="KW-0732">Signal</keyword>
<dbReference type="Pfam" id="PF23782">
    <property type="entry name" value="Tsg_N"/>
    <property type="match status" value="1"/>
</dbReference>
<dbReference type="PANTHER" id="PTHR12312">
    <property type="entry name" value="TWISTED GASTRULATION PROTEIN HOMOLOG 1-A-RELATED"/>
    <property type="match status" value="1"/>
</dbReference>
<keyword evidence="3" id="KW-0217">Developmental protein</keyword>
<dbReference type="eggNOG" id="ENOG502QRE9">
    <property type="taxonomic scope" value="Eukaryota"/>
</dbReference>
<feature type="domain" description="Tsg C-terminal" evidence="8">
    <location>
        <begin position="226"/>
        <end position="361"/>
    </location>
</feature>
<dbReference type="Proteomes" id="UP000031443">
    <property type="component" value="Unassembled WGS sequence"/>
</dbReference>
<dbReference type="PANTHER" id="PTHR12312:SF17">
    <property type="entry name" value="TWISTED GASTRULATION PROTEIN HOMOLOG 1"/>
    <property type="match status" value="1"/>
</dbReference>
<comment type="subcellular location">
    <subcellularLocation>
        <location evidence="1">Secreted</location>
    </subcellularLocation>
</comment>
<dbReference type="AlphaFoldDB" id="M7BN37"/>
<evidence type="ECO:0000256" key="4">
    <source>
        <dbReference type="ARBA" id="ARBA00022525"/>
    </source>
</evidence>
<keyword evidence="6" id="KW-0325">Glycoprotein</keyword>
<name>M7BN37_CHEMY</name>
<dbReference type="GO" id="GO:0005615">
    <property type="term" value="C:extracellular space"/>
    <property type="evidence" value="ECO:0007669"/>
    <property type="project" value="TreeGrafter"/>
</dbReference>
<dbReference type="Pfam" id="PF04668">
    <property type="entry name" value="Tsg"/>
    <property type="match status" value="1"/>
</dbReference>
<evidence type="ECO:0000313" key="11">
    <source>
        <dbReference type="Proteomes" id="UP000031443"/>
    </source>
</evidence>
<dbReference type="InterPro" id="IPR057726">
    <property type="entry name" value="Tsg_C"/>
</dbReference>
<dbReference type="GO" id="GO:0030510">
    <property type="term" value="P:regulation of BMP signaling pathway"/>
    <property type="evidence" value="ECO:0007669"/>
    <property type="project" value="TreeGrafter"/>
</dbReference>
<evidence type="ECO:0000256" key="6">
    <source>
        <dbReference type="ARBA" id="ARBA00023180"/>
    </source>
</evidence>
<evidence type="ECO:0000256" key="7">
    <source>
        <dbReference type="SAM" id="MobiDB-lite"/>
    </source>
</evidence>
<evidence type="ECO:0000259" key="8">
    <source>
        <dbReference type="Pfam" id="PF04668"/>
    </source>
</evidence>
<organism evidence="10 11">
    <name type="scientific">Chelonia mydas</name>
    <name type="common">Green sea-turtle</name>
    <name type="synonym">Chelonia agassizi</name>
    <dbReference type="NCBI Taxonomy" id="8469"/>
    <lineage>
        <taxon>Eukaryota</taxon>
        <taxon>Metazoa</taxon>
        <taxon>Chordata</taxon>
        <taxon>Craniata</taxon>
        <taxon>Vertebrata</taxon>
        <taxon>Euteleostomi</taxon>
        <taxon>Archelosauria</taxon>
        <taxon>Testudinata</taxon>
        <taxon>Testudines</taxon>
        <taxon>Cryptodira</taxon>
        <taxon>Durocryptodira</taxon>
        <taxon>Americhelydia</taxon>
        <taxon>Chelonioidea</taxon>
        <taxon>Cheloniidae</taxon>
        <taxon>Chelonia</taxon>
    </lineage>
</organism>
<dbReference type="InterPro" id="IPR057635">
    <property type="entry name" value="Tsg_N"/>
</dbReference>
<evidence type="ECO:0000256" key="3">
    <source>
        <dbReference type="ARBA" id="ARBA00022473"/>
    </source>
</evidence>
<dbReference type="STRING" id="8469.M7BN37"/>
<evidence type="ECO:0000313" key="10">
    <source>
        <dbReference type="EMBL" id="EMP33423.1"/>
    </source>
</evidence>
<comment type="similarity">
    <text evidence="2">Belongs to the twisted gastrulation protein family.</text>
</comment>
<reference evidence="11" key="1">
    <citation type="journal article" date="2013" name="Nat. Genet.">
        <title>The draft genomes of soft-shell turtle and green sea turtle yield insights into the development and evolution of the turtle-specific body plan.</title>
        <authorList>
            <person name="Wang Z."/>
            <person name="Pascual-Anaya J."/>
            <person name="Zadissa A."/>
            <person name="Li W."/>
            <person name="Niimura Y."/>
            <person name="Huang Z."/>
            <person name="Li C."/>
            <person name="White S."/>
            <person name="Xiong Z."/>
            <person name="Fang D."/>
            <person name="Wang B."/>
            <person name="Ming Y."/>
            <person name="Chen Y."/>
            <person name="Zheng Y."/>
            <person name="Kuraku S."/>
            <person name="Pignatelli M."/>
            <person name="Herrero J."/>
            <person name="Beal K."/>
            <person name="Nozawa M."/>
            <person name="Li Q."/>
            <person name="Wang J."/>
            <person name="Zhang H."/>
            <person name="Yu L."/>
            <person name="Shigenobu S."/>
            <person name="Wang J."/>
            <person name="Liu J."/>
            <person name="Flicek P."/>
            <person name="Searle S."/>
            <person name="Wang J."/>
            <person name="Kuratani S."/>
            <person name="Yin Y."/>
            <person name="Aken B."/>
            <person name="Zhang G."/>
            <person name="Irie N."/>
        </authorList>
    </citation>
    <scope>NUCLEOTIDE SEQUENCE [LARGE SCALE GENOMIC DNA]</scope>
</reference>
<keyword evidence="4" id="KW-0964">Secreted</keyword>
<accession>M7BN37</accession>
<dbReference type="EMBL" id="KB536131">
    <property type="protein sequence ID" value="EMP33423.1"/>
    <property type="molecule type" value="Genomic_DNA"/>
</dbReference>
<protein>
    <submittedName>
        <fullName evidence="10">Twisted gastrulation protein like protein 1</fullName>
    </submittedName>
</protein>
<evidence type="ECO:0000259" key="9">
    <source>
        <dbReference type="Pfam" id="PF23782"/>
    </source>
</evidence>